<feature type="region of interest" description="Disordered" evidence="2">
    <location>
        <begin position="163"/>
        <end position="396"/>
    </location>
</feature>
<dbReference type="GeneID" id="73327635"/>
<dbReference type="SMART" id="SM00360">
    <property type="entry name" value="RRM"/>
    <property type="match status" value="1"/>
</dbReference>
<dbReference type="CDD" id="cd00780">
    <property type="entry name" value="NTF2"/>
    <property type="match status" value="1"/>
</dbReference>
<feature type="compositionally biased region" description="Low complexity" evidence="2">
    <location>
        <begin position="282"/>
        <end position="291"/>
    </location>
</feature>
<dbReference type="PANTHER" id="PTHR10693:SF20">
    <property type="entry name" value="AT27578P"/>
    <property type="match status" value="1"/>
</dbReference>
<feature type="domain" description="NTF2" evidence="3">
    <location>
        <begin position="43"/>
        <end position="158"/>
    </location>
</feature>
<sequence>MATNGNYTNLDQFKDAVEPTSSGPTATNDATSAGNNNLSKDEVGWYFVEQYYTTLSKNPDKLHLFYGKRSQFVYGMEAEVANVSVGRQAIQERIKSLDFENSKVRITNVDSQASFDNIVIQVIGESSIKSAEPKKFVQTFVLAPQPSGYFVVNDILRYINDEDEDEPVAEPEAAPEEQAAPEEVAEAPAQQEAEQPAVEETDVEATGPAVDADEVEKKLEEVSTAPEDPAANSEVETAAPEPTKAPEAKVEESAADPDATAKAIAEEDVKEPEKPTDPTPTPVAATKAPAAEPEKPSPAPAPVPMKPMSWASRAAAAVGPKPVVPLPKTATPPAPAQAKVPAPAAASPQAAAPAAATAAAKEPEAQAAKEASPSAEWQSVGADSKRQNRPQSISQAPAENYGTLGYVKYVTDKVKAEDLKAALAAHGELTYFDINRQKNCAFVEFATVAGYQAAAAANPHTVNGENIIVEPRRPKATAYGGSNYSTPRGNATGGGRGRGGFEGNRSGSQGNARGNFTGGQTRGRGSVRGRGASQAAA</sequence>
<feature type="compositionally biased region" description="Polar residues" evidence="2">
    <location>
        <begin position="19"/>
        <end position="35"/>
    </location>
</feature>
<dbReference type="Gene3D" id="3.10.450.50">
    <property type="match status" value="1"/>
</dbReference>
<feature type="compositionally biased region" description="Gly residues" evidence="2">
    <location>
        <begin position="516"/>
        <end position="528"/>
    </location>
</feature>
<gene>
    <name evidence="4" type="ORF">ColSpa_06833</name>
</gene>
<feature type="region of interest" description="Disordered" evidence="2">
    <location>
        <begin position="478"/>
        <end position="537"/>
    </location>
</feature>
<dbReference type="GO" id="GO:0016757">
    <property type="term" value="F:glycosyltransferase activity"/>
    <property type="evidence" value="ECO:0007669"/>
    <property type="project" value="UniProtKB-KW"/>
</dbReference>
<feature type="compositionally biased region" description="Low complexity" evidence="2">
    <location>
        <begin position="186"/>
        <end position="196"/>
    </location>
</feature>
<feature type="compositionally biased region" description="Acidic residues" evidence="2">
    <location>
        <begin position="163"/>
        <end position="185"/>
    </location>
</feature>
<dbReference type="Pfam" id="PF00076">
    <property type="entry name" value="RRM_1"/>
    <property type="match status" value="1"/>
</dbReference>
<keyword evidence="1" id="KW-0694">RNA-binding</keyword>
<dbReference type="InterPro" id="IPR032710">
    <property type="entry name" value="NTF2-like_dom_sf"/>
</dbReference>
<dbReference type="GO" id="GO:0034517">
    <property type="term" value="P:ribophagy"/>
    <property type="evidence" value="ECO:0007669"/>
    <property type="project" value="TreeGrafter"/>
</dbReference>
<dbReference type="AlphaFoldDB" id="A0AA37LDS6"/>
<feature type="compositionally biased region" description="Pro residues" evidence="2">
    <location>
        <begin position="296"/>
        <end position="305"/>
    </location>
</feature>
<dbReference type="GO" id="GO:1990904">
    <property type="term" value="C:ribonucleoprotein complex"/>
    <property type="evidence" value="ECO:0007669"/>
    <property type="project" value="TreeGrafter"/>
</dbReference>
<dbReference type="RefSeq" id="XP_049129002.1">
    <property type="nucleotide sequence ID" value="XM_049273045.1"/>
</dbReference>
<name>A0AA37LDS6_9PEZI</name>
<keyword evidence="5" id="KW-1185">Reference proteome</keyword>
<dbReference type="GO" id="GO:0016579">
    <property type="term" value="P:protein deubiquitination"/>
    <property type="evidence" value="ECO:0007669"/>
    <property type="project" value="TreeGrafter"/>
</dbReference>
<organism evidence="4 5">
    <name type="scientific">Colletotrichum spaethianum</name>
    <dbReference type="NCBI Taxonomy" id="700344"/>
    <lineage>
        <taxon>Eukaryota</taxon>
        <taxon>Fungi</taxon>
        <taxon>Dikarya</taxon>
        <taxon>Ascomycota</taxon>
        <taxon>Pezizomycotina</taxon>
        <taxon>Sordariomycetes</taxon>
        <taxon>Hypocreomycetidae</taxon>
        <taxon>Glomerellales</taxon>
        <taxon>Glomerellaceae</taxon>
        <taxon>Colletotrichum</taxon>
        <taxon>Colletotrichum spaethianum species complex</taxon>
    </lineage>
</organism>
<evidence type="ECO:0000313" key="4">
    <source>
        <dbReference type="EMBL" id="GKT46652.1"/>
    </source>
</evidence>
<dbReference type="FunFam" id="3.10.450.50:FF:000003">
    <property type="entry name" value="Nuclear transport factor 2 family protein"/>
    <property type="match status" value="1"/>
</dbReference>
<feature type="compositionally biased region" description="Basic and acidic residues" evidence="2">
    <location>
        <begin position="264"/>
        <end position="276"/>
    </location>
</feature>
<accession>A0AA37LDS6</accession>
<evidence type="ECO:0000313" key="5">
    <source>
        <dbReference type="Proteomes" id="UP001055115"/>
    </source>
</evidence>
<dbReference type="Gene3D" id="3.30.70.330">
    <property type="match status" value="1"/>
</dbReference>
<protein>
    <submittedName>
        <fullName evidence="4">Galactinol--sucrose galactosyltransferase 2</fullName>
    </submittedName>
</protein>
<dbReference type="InterPro" id="IPR035979">
    <property type="entry name" value="RBD_domain_sf"/>
</dbReference>
<dbReference type="InterPro" id="IPR018222">
    <property type="entry name" value="Nuclear_transport_factor_2_euk"/>
</dbReference>
<keyword evidence="4" id="KW-0808">Transferase</keyword>
<feature type="region of interest" description="Disordered" evidence="2">
    <location>
        <begin position="1"/>
        <end position="35"/>
    </location>
</feature>
<dbReference type="PANTHER" id="PTHR10693">
    <property type="entry name" value="RAS GTPASE-ACTIVATING PROTEIN-BINDING PROTEIN"/>
    <property type="match status" value="1"/>
</dbReference>
<dbReference type="PROSITE" id="PS50177">
    <property type="entry name" value="NTF2_DOMAIN"/>
    <property type="match status" value="1"/>
</dbReference>
<dbReference type="GO" id="GO:1990861">
    <property type="term" value="C:Ubp3-Bre5 deubiquitination complex"/>
    <property type="evidence" value="ECO:0007669"/>
    <property type="project" value="TreeGrafter"/>
</dbReference>
<evidence type="ECO:0000256" key="1">
    <source>
        <dbReference type="ARBA" id="ARBA00022884"/>
    </source>
</evidence>
<evidence type="ECO:0000256" key="2">
    <source>
        <dbReference type="SAM" id="MobiDB-lite"/>
    </source>
</evidence>
<dbReference type="GO" id="GO:0005829">
    <property type="term" value="C:cytosol"/>
    <property type="evidence" value="ECO:0007669"/>
    <property type="project" value="TreeGrafter"/>
</dbReference>
<dbReference type="SUPFAM" id="SSF54928">
    <property type="entry name" value="RNA-binding domain, RBD"/>
    <property type="match status" value="1"/>
</dbReference>
<feature type="compositionally biased region" description="Gly residues" evidence="2">
    <location>
        <begin position="491"/>
        <end position="502"/>
    </location>
</feature>
<dbReference type="Pfam" id="PF02136">
    <property type="entry name" value="NTF2"/>
    <property type="match status" value="1"/>
</dbReference>
<feature type="compositionally biased region" description="Polar residues" evidence="2">
    <location>
        <begin position="1"/>
        <end position="11"/>
    </location>
</feature>
<dbReference type="SUPFAM" id="SSF54427">
    <property type="entry name" value="NTF2-like"/>
    <property type="match status" value="1"/>
</dbReference>
<dbReference type="InterPro" id="IPR012677">
    <property type="entry name" value="Nucleotide-bd_a/b_plait_sf"/>
</dbReference>
<feature type="compositionally biased region" description="Low complexity" evidence="2">
    <location>
        <begin position="336"/>
        <end position="375"/>
    </location>
</feature>
<evidence type="ECO:0000259" key="3">
    <source>
        <dbReference type="PROSITE" id="PS50177"/>
    </source>
</evidence>
<dbReference type="Proteomes" id="UP001055115">
    <property type="component" value="Unassembled WGS sequence"/>
</dbReference>
<keyword evidence="4" id="KW-0328">Glycosyltransferase</keyword>
<dbReference type="InterPro" id="IPR039539">
    <property type="entry name" value="Ras_GTPase_bind_prot"/>
</dbReference>
<feature type="compositionally biased region" description="Low complexity" evidence="2">
    <location>
        <begin position="306"/>
        <end position="321"/>
    </location>
</feature>
<feature type="compositionally biased region" description="Pro residues" evidence="2">
    <location>
        <begin position="322"/>
        <end position="335"/>
    </location>
</feature>
<dbReference type="InterPro" id="IPR002075">
    <property type="entry name" value="NTF2_dom"/>
</dbReference>
<comment type="caution">
    <text evidence="4">The sequence shown here is derived from an EMBL/GenBank/DDBJ whole genome shotgun (WGS) entry which is preliminary data.</text>
</comment>
<reference evidence="4 5" key="1">
    <citation type="submission" date="2022-03" db="EMBL/GenBank/DDBJ databases">
        <title>Genome data of Colletotrichum spp.</title>
        <authorList>
            <person name="Utami Y.D."/>
            <person name="Hiruma K."/>
        </authorList>
    </citation>
    <scope>NUCLEOTIDE SEQUENCE [LARGE SCALE GENOMIC DNA]</scope>
    <source>
        <strain evidence="4 5">MAFF 239500</strain>
    </source>
</reference>
<proteinExistence type="predicted"/>
<dbReference type="GO" id="GO:0003729">
    <property type="term" value="F:mRNA binding"/>
    <property type="evidence" value="ECO:0007669"/>
    <property type="project" value="TreeGrafter"/>
</dbReference>
<dbReference type="EMBL" id="BQXU01000017">
    <property type="protein sequence ID" value="GKT46652.1"/>
    <property type="molecule type" value="Genomic_DNA"/>
</dbReference>
<dbReference type="InterPro" id="IPR000504">
    <property type="entry name" value="RRM_dom"/>
</dbReference>